<dbReference type="GO" id="GO:0005634">
    <property type="term" value="C:nucleus"/>
    <property type="evidence" value="ECO:0007669"/>
    <property type="project" value="UniProtKB-SubCell"/>
</dbReference>
<dbReference type="GO" id="GO:0000444">
    <property type="term" value="C:MIS12/MIND type complex"/>
    <property type="evidence" value="ECO:0007669"/>
    <property type="project" value="InterPro"/>
</dbReference>
<accession>V9LAG0</accession>
<evidence type="ECO:0000256" key="4">
    <source>
        <dbReference type="ARBA" id="ARBA00022618"/>
    </source>
</evidence>
<keyword evidence="9" id="KW-0137">Centromere</keyword>
<evidence type="ECO:0000256" key="9">
    <source>
        <dbReference type="ARBA" id="ARBA00023328"/>
    </source>
</evidence>
<dbReference type="GO" id="GO:0051301">
    <property type="term" value="P:cell division"/>
    <property type="evidence" value="ECO:0007669"/>
    <property type="project" value="UniProtKB-KW"/>
</dbReference>
<dbReference type="PANTHER" id="PTHR15459">
    <property type="entry name" value="POLYAMINE-MODULATED FACTOR 1"/>
    <property type="match status" value="1"/>
</dbReference>
<reference evidence="11" key="1">
    <citation type="journal article" date="2014" name="Nature">
        <title>Elephant shark genome provides unique insights into gnathostome evolution.</title>
        <authorList>
            <consortium name="International Elephant Shark Genome Sequencing Consortium"/>
            <person name="Venkatesh B."/>
            <person name="Lee A.P."/>
            <person name="Ravi V."/>
            <person name="Maurya A.K."/>
            <person name="Lian M.M."/>
            <person name="Swann J.B."/>
            <person name="Ohta Y."/>
            <person name="Flajnik M.F."/>
            <person name="Sutoh Y."/>
            <person name="Kasahara M."/>
            <person name="Hoon S."/>
            <person name="Gangu V."/>
            <person name="Roy S.W."/>
            <person name="Irimia M."/>
            <person name="Korzh V."/>
            <person name="Kondrychyn I."/>
            <person name="Lim Z.W."/>
            <person name="Tay B.H."/>
            <person name="Tohari S."/>
            <person name="Kong K.W."/>
            <person name="Ho S."/>
            <person name="Lorente-Galdos B."/>
            <person name="Quilez J."/>
            <person name="Marques-Bonet T."/>
            <person name="Raney B.J."/>
            <person name="Ingham P.W."/>
            <person name="Tay A."/>
            <person name="Hillier L.W."/>
            <person name="Minx P."/>
            <person name="Boehm T."/>
            <person name="Wilson R.K."/>
            <person name="Brenner S."/>
            <person name="Warren W.C."/>
        </authorList>
    </citation>
    <scope>NUCLEOTIDE SEQUENCE</scope>
    <source>
        <tissue evidence="11">Brain</tissue>
    </source>
</reference>
<keyword evidence="6" id="KW-0995">Kinetochore</keyword>
<feature type="region of interest" description="Disordered" evidence="10">
    <location>
        <begin position="1"/>
        <end position="42"/>
    </location>
</feature>
<feature type="compositionally biased region" description="Low complexity" evidence="10">
    <location>
        <begin position="18"/>
        <end position="39"/>
    </location>
</feature>
<evidence type="ECO:0000256" key="8">
    <source>
        <dbReference type="ARBA" id="ARBA00023306"/>
    </source>
</evidence>
<dbReference type="GO" id="GO:0007059">
    <property type="term" value="P:chromosome segregation"/>
    <property type="evidence" value="ECO:0007669"/>
    <property type="project" value="TreeGrafter"/>
</dbReference>
<dbReference type="Pfam" id="PF03980">
    <property type="entry name" value="Nnf1"/>
    <property type="match status" value="1"/>
</dbReference>
<keyword evidence="4" id="KW-0132">Cell division</keyword>
<evidence type="ECO:0000313" key="11">
    <source>
        <dbReference type="EMBL" id="AFP09394.1"/>
    </source>
</evidence>
<comment type="subcellular location">
    <subcellularLocation>
        <location evidence="2">Chromosome</location>
        <location evidence="2">Centromere</location>
        <location evidence="2">Kinetochore</location>
    </subcellularLocation>
    <subcellularLocation>
        <location evidence="1">Nucleus</location>
    </subcellularLocation>
</comment>
<keyword evidence="7" id="KW-0539">Nucleus</keyword>
<keyword evidence="3" id="KW-0158">Chromosome</keyword>
<keyword evidence="8" id="KW-0131">Cell cycle</keyword>
<dbReference type="AlphaFoldDB" id="V9LAG0"/>
<sequence>MAAEQPEGGHSLDTASEAAAGSGDPQTAAAAASAVPGDALTEEPSTRRLRVFRAAMEKMLERVVESAGFESFTEAYQPVYELQPEFTRAVHRQIISQMQSSIRDEINQISDEGLLERALPRLDQLEKDSEARAEPGWRPTGDPHRDLRSHLGPYLEQQRNYLRLKVRKAKEENASLAQAVLQGRERITRLDTECKERLGKWLAINEICNQCEQQFNLEAGTSGRGDTSVRTAP</sequence>
<feature type="region of interest" description="Disordered" evidence="10">
    <location>
        <begin position="128"/>
        <end position="149"/>
    </location>
</feature>
<evidence type="ECO:0000256" key="5">
    <source>
        <dbReference type="ARBA" id="ARBA00022776"/>
    </source>
</evidence>
<organism evidence="11">
    <name type="scientific">Callorhinchus milii</name>
    <name type="common">Ghost shark</name>
    <dbReference type="NCBI Taxonomy" id="7868"/>
    <lineage>
        <taxon>Eukaryota</taxon>
        <taxon>Metazoa</taxon>
        <taxon>Chordata</taxon>
        <taxon>Craniata</taxon>
        <taxon>Vertebrata</taxon>
        <taxon>Chondrichthyes</taxon>
        <taxon>Holocephali</taxon>
        <taxon>Chimaeriformes</taxon>
        <taxon>Callorhinchidae</taxon>
        <taxon>Callorhinchus</taxon>
    </lineage>
</organism>
<keyword evidence="5" id="KW-0498">Mitosis</keyword>
<evidence type="ECO:0000256" key="7">
    <source>
        <dbReference type="ARBA" id="ARBA00023242"/>
    </source>
</evidence>
<evidence type="ECO:0000256" key="2">
    <source>
        <dbReference type="ARBA" id="ARBA00004629"/>
    </source>
</evidence>
<proteinExistence type="evidence at transcript level"/>
<evidence type="ECO:0000256" key="1">
    <source>
        <dbReference type="ARBA" id="ARBA00004123"/>
    </source>
</evidence>
<protein>
    <submittedName>
        <fullName evidence="11">Polyamine-modulated factor 1</fullName>
    </submittedName>
</protein>
<dbReference type="InterPro" id="IPR007128">
    <property type="entry name" value="PMF1/Nnf1"/>
</dbReference>
<evidence type="ECO:0000256" key="6">
    <source>
        <dbReference type="ARBA" id="ARBA00022838"/>
    </source>
</evidence>
<dbReference type="PANTHER" id="PTHR15459:SF3">
    <property type="entry name" value="POLYAMINE-MODULATED FACTOR 1"/>
    <property type="match status" value="1"/>
</dbReference>
<name>V9LAG0_CALMI</name>
<dbReference type="EMBL" id="JW876877">
    <property type="protein sequence ID" value="AFP09394.1"/>
    <property type="molecule type" value="mRNA"/>
</dbReference>
<evidence type="ECO:0000256" key="3">
    <source>
        <dbReference type="ARBA" id="ARBA00022454"/>
    </source>
</evidence>
<evidence type="ECO:0000256" key="10">
    <source>
        <dbReference type="SAM" id="MobiDB-lite"/>
    </source>
</evidence>